<dbReference type="EMBL" id="JBJQND010000004">
    <property type="protein sequence ID" value="KAL3880566.1"/>
    <property type="molecule type" value="Genomic_DNA"/>
</dbReference>
<proteinExistence type="predicted"/>
<organism evidence="2 3">
    <name type="scientific">Sinanodonta woodiana</name>
    <name type="common">Chinese pond mussel</name>
    <name type="synonym">Anodonta woodiana</name>
    <dbReference type="NCBI Taxonomy" id="1069815"/>
    <lineage>
        <taxon>Eukaryota</taxon>
        <taxon>Metazoa</taxon>
        <taxon>Spiralia</taxon>
        <taxon>Lophotrochozoa</taxon>
        <taxon>Mollusca</taxon>
        <taxon>Bivalvia</taxon>
        <taxon>Autobranchia</taxon>
        <taxon>Heteroconchia</taxon>
        <taxon>Palaeoheterodonta</taxon>
        <taxon>Unionida</taxon>
        <taxon>Unionoidea</taxon>
        <taxon>Unionidae</taxon>
        <taxon>Unioninae</taxon>
        <taxon>Sinanodonta</taxon>
    </lineage>
</organism>
<feature type="compositionally biased region" description="Low complexity" evidence="1">
    <location>
        <begin position="103"/>
        <end position="115"/>
    </location>
</feature>
<feature type="region of interest" description="Disordered" evidence="1">
    <location>
        <begin position="1"/>
        <end position="20"/>
    </location>
</feature>
<feature type="compositionally biased region" description="Low complexity" evidence="1">
    <location>
        <begin position="1"/>
        <end position="13"/>
    </location>
</feature>
<keyword evidence="3" id="KW-1185">Reference proteome</keyword>
<protein>
    <submittedName>
        <fullName evidence="2">Uncharacterized protein</fullName>
    </submittedName>
</protein>
<evidence type="ECO:0000256" key="1">
    <source>
        <dbReference type="SAM" id="MobiDB-lite"/>
    </source>
</evidence>
<dbReference type="AlphaFoldDB" id="A0ABD3X2V4"/>
<accession>A0ABD3X2V4</accession>
<comment type="caution">
    <text evidence="2">The sequence shown here is derived from an EMBL/GenBank/DDBJ whole genome shotgun (WGS) entry which is preliminary data.</text>
</comment>
<feature type="region of interest" description="Disordered" evidence="1">
    <location>
        <begin position="95"/>
        <end position="115"/>
    </location>
</feature>
<evidence type="ECO:0000313" key="3">
    <source>
        <dbReference type="Proteomes" id="UP001634394"/>
    </source>
</evidence>
<reference evidence="2 3" key="1">
    <citation type="submission" date="2024-11" db="EMBL/GenBank/DDBJ databases">
        <title>Chromosome-level genome assembly of the freshwater bivalve Anodonta woodiana.</title>
        <authorList>
            <person name="Chen X."/>
        </authorList>
    </citation>
    <scope>NUCLEOTIDE SEQUENCE [LARGE SCALE GENOMIC DNA]</scope>
    <source>
        <strain evidence="2">MN2024</strain>
        <tissue evidence="2">Gills</tissue>
    </source>
</reference>
<sequence>MFSGLGSTPSTSGGLFGQNKQSTGADLFATPVSNTAFGAKTPGFSEITLCLPFSHGFTAKTTGSAAGFAIPGFGSNTPAPTGGLFGQNTSLSTTTGLFGGGQQTNTFGGNQNSSF</sequence>
<gene>
    <name evidence="2" type="ORF">ACJMK2_032797</name>
</gene>
<evidence type="ECO:0000313" key="2">
    <source>
        <dbReference type="EMBL" id="KAL3880566.1"/>
    </source>
</evidence>
<dbReference type="Proteomes" id="UP001634394">
    <property type="component" value="Unassembled WGS sequence"/>
</dbReference>
<feature type="non-terminal residue" evidence="2">
    <location>
        <position position="115"/>
    </location>
</feature>
<name>A0ABD3X2V4_SINWO</name>